<dbReference type="Proteomes" id="UP000477782">
    <property type="component" value="Unassembled WGS sequence"/>
</dbReference>
<dbReference type="RefSeq" id="WP_164627245.1">
    <property type="nucleotide sequence ID" value="NZ_JAAIVJ010000011.1"/>
</dbReference>
<dbReference type="AlphaFoldDB" id="A0A6M0QXG5"/>
<gene>
    <name evidence="1" type="ORF">G4Z14_15130</name>
</gene>
<reference evidence="1 2" key="1">
    <citation type="submission" date="2020-02" db="EMBL/GenBank/DDBJ databases">
        <authorList>
            <person name="Chen W.-M."/>
        </authorList>
    </citation>
    <scope>NUCLEOTIDE SEQUENCE [LARGE SCALE GENOMIC DNA]</scope>
    <source>
        <strain evidence="1 2">KMS-5</strain>
    </source>
</reference>
<accession>A0A6M0QXG5</accession>
<evidence type="ECO:0000313" key="1">
    <source>
        <dbReference type="EMBL" id="NEY91631.1"/>
    </source>
</evidence>
<organism evidence="1 2">
    <name type="scientific">Tabrizicola oligotrophica</name>
    <dbReference type="NCBI Taxonomy" id="2710650"/>
    <lineage>
        <taxon>Bacteria</taxon>
        <taxon>Pseudomonadati</taxon>
        <taxon>Pseudomonadota</taxon>
        <taxon>Alphaproteobacteria</taxon>
        <taxon>Rhodobacterales</taxon>
        <taxon>Paracoccaceae</taxon>
        <taxon>Tabrizicola</taxon>
    </lineage>
</organism>
<keyword evidence="2" id="KW-1185">Reference proteome</keyword>
<evidence type="ECO:0000313" key="2">
    <source>
        <dbReference type="Proteomes" id="UP000477782"/>
    </source>
</evidence>
<dbReference type="EMBL" id="JAAIVJ010000011">
    <property type="protein sequence ID" value="NEY91631.1"/>
    <property type="molecule type" value="Genomic_DNA"/>
</dbReference>
<protein>
    <submittedName>
        <fullName evidence="1">Uncharacterized protein</fullName>
    </submittedName>
</protein>
<comment type="caution">
    <text evidence="1">The sequence shown here is derived from an EMBL/GenBank/DDBJ whole genome shotgun (WGS) entry which is preliminary data.</text>
</comment>
<name>A0A6M0QXG5_9RHOB</name>
<proteinExistence type="predicted"/>
<sequence>MPRLEKLDPFFLSSERSNQLRKHGKADLSSMNVSSEVKWHRENIYTIESKYLETVFPLLKLISGLGEIDDKELVEDLVTSMRDAVEQLTKESGRTLQSEYVAISALLDRVELEMRENLSRINLSQDVERFSSVRAKIASLGNISQIPVERVAETVFNQMTDDGRTEITTEYPRGFAQNFSNRAERLTAFSLTLYSLGAIAKTGRNYSGAPSNQKSKFRAQFLDCLHIGEAGYFDAFVTCDAGAHRLAGAVYSYAGLPTLSLQMTFN</sequence>